<keyword evidence="7" id="KW-1185">Reference proteome</keyword>
<dbReference type="Gene3D" id="1.10.10.10">
    <property type="entry name" value="Winged helix-like DNA-binding domain superfamily/Winged helix DNA-binding domain"/>
    <property type="match status" value="1"/>
</dbReference>
<dbReference type="InterPro" id="IPR007324">
    <property type="entry name" value="Sugar-bd_dom_put"/>
</dbReference>
<feature type="domain" description="Sugar-binding" evidence="5">
    <location>
        <begin position="58"/>
        <end position="310"/>
    </location>
</feature>
<evidence type="ECO:0000256" key="4">
    <source>
        <dbReference type="ARBA" id="ARBA00023163"/>
    </source>
</evidence>
<keyword evidence="4" id="KW-0804">Transcription</keyword>
<dbReference type="RefSeq" id="WP_176942383.1">
    <property type="nucleotide sequence ID" value="NZ_JABZEC010000002.1"/>
</dbReference>
<dbReference type="AlphaFoldDB" id="A0A850R1J5"/>
<evidence type="ECO:0000256" key="3">
    <source>
        <dbReference type="ARBA" id="ARBA00023125"/>
    </source>
</evidence>
<gene>
    <name evidence="6" type="ORF">HU830_03435</name>
</gene>
<dbReference type="GO" id="GO:0003677">
    <property type="term" value="F:DNA binding"/>
    <property type="evidence" value="ECO:0007669"/>
    <property type="project" value="UniProtKB-KW"/>
</dbReference>
<evidence type="ECO:0000259" key="5">
    <source>
        <dbReference type="Pfam" id="PF04198"/>
    </source>
</evidence>
<dbReference type="Pfam" id="PF04198">
    <property type="entry name" value="Sugar-bind"/>
    <property type="match status" value="1"/>
</dbReference>
<dbReference type="EMBL" id="JABZEC010000002">
    <property type="protein sequence ID" value="NVY96230.1"/>
    <property type="molecule type" value="Genomic_DNA"/>
</dbReference>
<dbReference type="SUPFAM" id="SSF100950">
    <property type="entry name" value="NagB/RpiA/CoA transferase-like"/>
    <property type="match status" value="1"/>
</dbReference>
<dbReference type="PANTHER" id="PTHR34294">
    <property type="entry name" value="TRANSCRIPTIONAL REGULATOR-RELATED"/>
    <property type="match status" value="1"/>
</dbReference>
<evidence type="ECO:0000313" key="6">
    <source>
        <dbReference type="EMBL" id="NVY96230.1"/>
    </source>
</evidence>
<sequence>MQNIEAESRLANIARDYYLSQMTLGEISQKYHLSRYLITKSLKEAVSNGIVQIQIKSPINRNLEMEAKFKAEFGLNQVYIIKDTDSFTDRSENLLEFAANVIQEQIKNTHFVAMTWGSTVSGIINHFQPQALDDLVFTPLMGNDLKYDSPSGSTPLTQKAAAKFGAHYYTLPAPLYVLDDHTRQQLEQEPALEVAFNALQQADYLFTGLGTAASFDSIPTWRAHKSVILAGVNPEKIAGILYGRPFDLQGQILNSKTDKALGASMATIFQIPRRVAVVRSKFKSTAFLAALRGQLITTAITSEGVANRVLQAQKLKSQF</sequence>
<evidence type="ECO:0000313" key="7">
    <source>
        <dbReference type="Proteomes" id="UP000563523"/>
    </source>
</evidence>
<accession>A0A850R1J5</accession>
<protein>
    <submittedName>
        <fullName evidence="6">Sugar-binding transcriptional regulator</fullName>
    </submittedName>
</protein>
<dbReference type="InterPro" id="IPR051054">
    <property type="entry name" value="SorC_transcr_regulators"/>
</dbReference>
<evidence type="ECO:0000256" key="2">
    <source>
        <dbReference type="ARBA" id="ARBA00023015"/>
    </source>
</evidence>
<reference evidence="6 7" key="1">
    <citation type="submission" date="2020-06" db="EMBL/GenBank/DDBJ databases">
        <authorList>
            <person name="Kang J."/>
        </authorList>
    </citation>
    <scope>NUCLEOTIDE SEQUENCE [LARGE SCALE GENOMIC DNA]</scope>
    <source>
        <strain evidence="6 7">DCY120</strain>
    </source>
</reference>
<comment type="similarity">
    <text evidence="1">Belongs to the SorC transcriptional regulatory family.</text>
</comment>
<proteinExistence type="inferred from homology"/>
<dbReference type="InterPro" id="IPR037171">
    <property type="entry name" value="NagB/RpiA_transferase-like"/>
</dbReference>
<dbReference type="Gene3D" id="3.40.50.1360">
    <property type="match status" value="1"/>
</dbReference>
<name>A0A850R1J5_9LACO</name>
<dbReference type="PANTHER" id="PTHR34294:SF1">
    <property type="entry name" value="TRANSCRIPTIONAL REGULATOR LSRR"/>
    <property type="match status" value="1"/>
</dbReference>
<keyword evidence="3" id="KW-0238">DNA-binding</keyword>
<keyword evidence="2" id="KW-0805">Transcription regulation</keyword>
<dbReference type="GO" id="GO:0030246">
    <property type="term" value="F:carbohydrate binding"/>
    <property type="evidence" value="ECO:0007669"/>
    <property type="project" value="InterPro"/>
</dbReference>
<evidence type="ECO:0000256" key="1">
    <source>
        <dbReference type="ARBA" id="ARBA00010466"/>
    </source>
</evidence>
<comment type="caution">
    <text evidence="6">The sequence shown here is derived from an EMBL/GenBank/DDBJ whole genome shotgun (WGS) entry which is preliminary data.</text>
</comment>
<dbReference type="Proteomes" id="UP000563523">
    <property type="component" value="Unassembled WGS sequence"/>
</dbReference>
<dbReference type="InterPro" id="IPR036388">
    <property type="entry name" value="WH-like_DNA-bd_sf"/>
</dbReference>
<organism evidence="6 7">
    <name type="scientific">Bombilactobacillus apium</name>
    <dbReference type="NCBI Taxonomy" id="2675299"/>
    <lineage>
        <taxon>Bacteria</taxon>
        <taxon>Bacillati</taxon>
        <taxon>Bacillota</taxon>
        <taxon>Bacilli</taxon>
        <taxon>Lactobacillales</taxon>
        <taxon>Lactobacillaceae</taxon>
        <taxon>Bombilactobacillus</taxon>
    </lineage>
</organism>